<keyword evidence="1" id="KW-0732">Signal</keyword>
<evidence type="ECO:0000313" key="2">
    <source>
        <dbReference type="EMBL" id="VDP09038.1"/>
    </source>
</evidence>
<accession>A0A183G6Y7</accession>
<dbReference type="Proteomes" id="UP000050761">
    <property type="component" value="Unassembled WGS sequence"/>
</dbReference>
<proteinExistence type="predicted"/>
<sequence>MIMRLSAAWLAILRLCALANAEDKETVKPQGSKLSSWLKDENKFRYDVECNWLRSDERAHTTAIKHKAKLVASLVTTAADETEEEGTFQRQNQASPHERIFSRHGCRRLRHVYGSPCTVADMFCSSTASPGA</sequence>
<keyword evidence="3" id="KW-1185">Reference proteome</keyword>
<protein>
    <submittedName>
        <fullName evidence="4">Secreted protein</fullName>
    </submittedName>
</protein>
<reference evidence="4" key="2">
    <citation type="submission" date="2019-09" db="UniProtKB">
        <authorList>
            <consortium name="WormBaseParasite"/>
        </authorList>
    </citation>
    <scope>IDENTIFICATION</scope>
</reference>
<feature type="signal peptide" evidence="1">
    <location>
        <begin position="1"/>
        <end position="21"/>
    </location>
</feature>
<dbReference type="EMBL" id="UZAH01030050">
    <property type="protein sequence ID" value="VDP09038.1"/>
    <property type="molecule type" value="Genomic_DNA"/>
</dbReference>
<evidence type="ECO:0000256" key="1">
    <source>
        <dbReference type="SAM" id="SignalP"/>
    </source>
</evidence>
<feature type="chain" id="PRO_5044551934" evidence="1">
    <location>
        <begin position="22"/>
        <end position="132"/>
    </location>
</feature>
<reference evidence="2 3" key="1">
    <citation type="submission" date="2018-11" db="EMBL/GenBank/DDBJ databases">
        <authorList>
            <consortium name="Pathogen Informatics"/>
        </authorList>
    </citation>
    <scope>NUCLEOTIDE SEQUENCE [LARGE SCALE GENOMIC DNA]</scope>
</reference>
<gene>
    <name evidence="2" type="ORF">HPBE_LOCUS17497</name>
</gene>
<name>A0A183G6Y7_HELPZ</name>
<dbReference type="OrthoDB" id="5862360at2759"/>
<evidence type="ECO:0000313" key="3">
    <source>
        <dbReference type="Proteomes" id="UP000050761"/>
    </source>
</evidence>
<dbReference type="WBParaSite" id="HPBE_0001749801-mRNA-1">
    <property type="protein sequence ID" value="HPBE_0001749801-mRNA-1"/>
    <property type="gene ID" value="HPBE_0001749801"/>
</dbReference>
<accession>A0A3P8BH83</accession>
<dbReference type="AlphaFoldDB" id="A0A183G6Y7"/>
<organism evidence="3 4">
    <name type="scientific">Heligmosomoides polygyrus</name>
    <name type="common">Parasitic roundworm</name>
    <dbReference type="NCBI Taxonomy" id="6339"/>
    <lineage>
        <taxon>Eukaryota</taxon>
        <taxon>Metazoa</taxon>
        <taxon>Ecdysozoa</taxon>
        <taxon>Nematoda</taxon>
        <taxon>Chromadorea</taxon>
        <taxon>Rhabditida</taxon>
        <taxon>Rhabditina</taxon>
        <taxon>Rhabditomorpha</taxon>
        <taxon>Strongyloidea</taxon>
        <taxon>Heligmosomidae</taxon>
        <taxon>Heligmosomoides</taxon>
    </lineage>
</organism>
<evidence type="ECO:0000313" key="4">
    <source>
        <dbReference type="WBParaSite" id="HPBE_0001749801-mRNA-1"/>
    </source>
</evidence>